<protein>
    <recommendedName>
        <fullName evidence="4">Stc1 domain-containing protein</fullName>
    </recommendedName>
</protein>
<evidence type="ECO:0000313" key="3">
    <source>
        <dbReference type="Proteomes" id="UP001303473"/>
    </source>
</evidence>
<evidence type="ECO:0000256" key="1">
    <source>
        <dbReference type="SAM" id="MobiDB-lite"/>
    </source>
</evidence>
<proteinExistence type="predicted"/>
<evidence type="ECO:0000313" key="2">
    <source>
        <dbReference type="EMBL" id="KAK3934881.1"/>
    </source>
</evidence>
<dbReference type="Proteomes" id="UP001303473">
    <property type="component" value="Unassembled WGS sequence"/>
</dbReference>
<keyword evidence="3" id="KW-1185">Reference proteome</keyword>
<sequence length="142" mass="16222">MKKKDKRKLAGGGVTRFCMDCGLTPAPGQNGYGRGAHITMNGAVSVICICCTRLERPSQDRHGKNTQYCTRCWARTPEAREMRRLKEAGLQRELEERERRRRERRAMWGSDAEDTDEDTDDEGSAGIYNADDDCGDWRDYLL</sequence>
<organism evidence="2 3">
    <name type="scientific">Diplogelasinospora grovesii</name>
    <dbReference type="NCBI Taxonomy" id="303347"/>
    <lineage>
        <taxon>Eukaryota</taxon>
        <taxon>Fungi</taxon>
        <taxon>Dikarya</taxon>
        <taxon>Ascomycota</taxon>
        <taxon>Pezizomycotina</taxon>
        <taxon>Sordariomycetes</taxon>
        <taxon>Sordariomycetidae</taxon>
        <taxon>Sordariales</taxon>
        <taxon>Diplogelasinosporaceae</taxon>
        <taxon>Diplogelasinospora</taxon>
    </lineage>
</organism>
<dbReference type="EMBL" id="MU853955">
    <property type="protein sequence ID" value="KAK3934881.1"/>
    <property type="molecule type" value="Genomic_DNA"/>
</dbReference>
<feature type="compositionally biased region" description="Basic and acidic residues" evidence="1">
    <location>
        <begin position="84"/>
        <end position="98"/>
    </location>
</feature>
<evidence type="ECO:0008006" key="4">
    <source>
        <dbReference type="Google" id="ProtNLM"/>
    </source>
</evidence>
<feature type="region of interest" description="Disordered" evidence="1">
    <location>
        <begin position="84"/>
        <end position="142"/>
    </location>
</feature>
<comment type="caution">
    <text evidence="2">The sequence shown here is derived from an EMBL/GenBank/DDBJ whole genome shotgun (WGS) entry which is preliminary data.</text>
</comment>
<reference evidence="3" key="1">
    <citation type="journal article" date="2023" name="Mol. Phylogenet. Evol.">
        <title>Genome-scale phylogeny and comparative genomics of the fungal order Sordariales.</title>
        <authorList>
            <person name="Hensen N."/>
            <person name="Bonometti L."/>
            <person name="Westerberg I."/>
            <person name="Brannstrom I.O."/>
            <person name="Guillou S."/>
            <person name="Cros-Aarteil S."/>
            <person name="Calhoun S."/>
            <person name="Haridas S."/>
            <person name="Kuo A."/>
            <person name="Mondo S."/>
            <person name="Pangilinan J."/>
            <person name="Riley R."/>
            <person name="LaButti K."/>
            <person name="Andreopoulos B."/>
            <person name="Lipzen A."/>
            <person name="Chen C."/>
            <person name="Yan M."/>
            <person name="Daum C."/>
            <person name="Ng V."/>
            <person name="Clum A."/>
            <person name="Steindorff A."/>
            <person name="Ohm R.A."/>
            <person name="Martin F."/>
            <person name="Silar P."/>
            <person name="Natvig D.O."/>
            <person name="Lalanne C."/>
            <person name="Gautier V."/>
            <person name="Ament-Velasquez S.L."/>
            <person name="Kruys A."/>
            <person name="Hutchinson M.I."/>
            <person name="Powell A.J."/>
            <person name="Barry K."/>
            <person name="Miller A.N."/>
            <person name="Grigoriev I.V."/>
            <person name="Debuchy R."/>
            <person name="Gladieux P."/>
            <person name="Hiltunen Thoren M."/>
            <person name="Johannesson H."/>
        </authorList>
    </citation>
    <scope>NUCLEOTIDE SEQUENCE [LARGE SCALE GENOMIC DNA]</scope>
    <source>
        <strain evidence="3">CBS 340.73</strain>
    </source>
</reference>
<feature type="compositionally biased region" description="Acidic residues" evidence="1">
    <location>
        <begin position="111"/>
        <end position="123"/>
    </location>
</feature>
<dbReference type="AlphaFoldDB" id="A0AAN6S051"/>
<gene>
    <name evidence="2" type="ORF">QBC46DRAFT_398787</name>
</gene>
<accession>A0AAN6S051</accession>
<name>A0AAN6S051_9PEZI</name>